<dbReference type="Pfam" id="PF13506">
    <property type="entry name" value="Glyco_transf_21"/>
    <property type="match status" value="1"/>
</dbReference>
<keyword evidence="7" id="KW-0328">Glycosyltransferase</keyword>
<keyword evidence="6" id="KW-0444">Lipid biosynthesis</keyword>
<feature type="transmembrane region" description="Helical" evidence="16">
    <location>
        <begin position="359"/>
        <end position="379"/>
    </location>
</feature>
<comment type="catalytic activity">
    <reaction evidence="14">
        <text>UDP-alpha-D-xylose + an N-acylsphing-4-enine = a beta-D-xylosyl-(1&lt;-&gt;1')-N-acylsphing-4-enine + UDP + H(+)</text>
        <dbReference type="Rhea" id="RHEA:70243"/>
        <dbReference type="ChEBI" id="CHEBI:15378"/>
        <dbReference type="ChEBI" id="CHEBI:52639"/>
        <dbReference type="ChEBI" id="CHEBI:57632"/>
        <dbReference type="ChEBI" id="CHEBI:58223"/>
        <dbReference type="ChEBI" id="CHEBI:189068"/>
    </reaction>
    <physiologicalReaction direction="left-to-right" evidence="14">
        <dbReference type="Rhea" id="RHEA:70244"/>
    </physiologicalReaction>
</comment>
<dbReference type="UniPathway" id="UPA00222"/>
<evidence type="ECO:0000256" key="12">
    <source>
        <dbReference type="ARBA" id="ARBA00023098"/>
    </source>
</evidence>
<protein>
    <recommendedName>
        <fullName evidence="5">ceramide glucosyltransferase</fullName>
        <ecNumber evidence="5">2.4.1.80</ecNumber>
    </recommendedName>
</protein>
<proteinExistence type="inferred from homology"/>
<name>A0A5N5TG71_9CRUS</name>
<evidence type="ECO:0000256" key="7">
    <source>
        <dbReference type="ARBA" id="ARBA00022676"/>
    </source>
</evidence>
<dbReference type="EMBL" id="SEYY01001220">
    <property type="protein sequence ID" value="KAB7505471.1"/>
    <property type="molecule type" value="Genomic_DNA"/>
</dbReference>
<evidence type="ECO:0000256" key="10">
    <source>
        <dbReference type="ARBA" id="ARBA00022989"/>
    </source>
</evidence>
<comment type="pathway">
    <text evidence="3">Sphingolipid metabolism.</text>
</comment>
<accession>A0A5N5TG71</accession>
<keyword evidence="18" id="KW-1185">Reference proteome</keyword>
<reference evidence="17 18" key="1">
    <citation type="journal article" date="2019" name="PLoS Biol.">
        <title>Sex chromosomes control vertical transmission of feminizing Wolbachia symbionts in an isopod.</title>
        <authorList>
            <person name="Becking T."/>
            <person name="Chebbi M.A."/>
            <person name="Giraud I."/>
            <person name="Moumen B."/>
            <person name="Laverre T."/>
            <person name="Caubet Y."/>
            <person name="Peccoud J."/>
            <person name="Gilbert C."/>
            <person name="Cordaux R."/>
        </authorList>
    </citation>
    <scope>NUCLEOTIDE SEQUENCE [LARGE SCALE GENOMIC DNA]</scope>
    <source>
        <strain evidence="17">ANa2</strain>
        <tissue evidence="17">Whole body excluding digestive tract and cuticle</tissue>
    </source>
</reference>
<feature type="transmembrane region" description="Helical" evidence="16">
    <location>
        <begin position="326"/>
        <end position="347"/>
    </location>
</feature>
<comment type="similarity">
    <text evidence="4">Belongs to the glycosyltransferase 2 family.</text>
</comment>
<evidence type="ECO:0000256" key="15">
    <source>
        <dbReference type="ARBA" id="ARBA00048104"/>
    </source>
</evidence>
<evidence type="ECO:0000313" key="18">
    <source>
        <dbReference type="Proteomes" id="UP000326759"/>
    </source>
</evidence>
<evidence type="ECO:0000256" key="13">
    <source>
        <dbReference type="ARBA" id="ARBA00023136"/>
    </source>
</evidence>
<dbReference type="InterPro" id="IPR025993">
    <property type="entry name" value="Ceramide_glucosylTrfase"/>
</dbReference>
<evidence type="ECO:0000256" key="16">
    <source>
        <dbReference type="SAM" id="Phobius"/>
    </source>
</evidence>
<evidence type="ECO:0000313" key="17">
    <source>
        <dbReference type="EMBL" id="KAB7505471.1"/>
    </source>
</evidence>
<keyword evidence="11" id="KW-0333">Golgi apparatus</keyword>
<dbReference type="OrthoDB" id="1483400at2759"/>
<comment type="caution">
    <text evidence="17">The sequence shown here is derived from an EMBL/GenBank/DDBJ whole genome shotgun (WGS) entry which is preliminary data.</text>
</comment>
<evidence type="ECO:0000256" key="4">
    <source>
        <dbReference type="ARBA" id="ARBA00006739"/>
    </source>
</evidence>
<sequence>MVMEEFHLPLKFVIATSILVFWSGFWFVHFIAIIYGYRKLHRRRTLNIDSESGVMGVSILKPLVGCPMDPNLMTNLESFFTMSYPKFELLFCVQEESDPSIMIVEQLRKKHPHVDSSLFVGGNCVGVNPKINNMNPGYNKAKHELVLVSDSGLLMKEDTLADMVSYMTSNIGIVHQMPYTCDRKGWPSILEKVYFGTGHARMYLFLGVLDILGLKANCCTGMSCLMRKKVLDEVGGLSAFGAYLAEDYFFAKCFQDKGWGIRISSQPAWQNSGIIQVKGFLGRLTRWCKLRVSMVPHTLVLEPITECVLLGLIGSWAGMVLLRADFLTFFLFHTLAWLFFDWIMLNIVQCSFMSERDVILLYIFWITYMSFITIDPSYISTACAITKCRRYRPQKRTRVTPIIIISS</sequence>
<comment type="pathway">
    <text evidence="2">Lipid metabolism; sphingolipid metabolism.</text>
</comment>
<gene>
    <name evidence="17" type="primary">UGCG</name>
    <name evidence="17" type="ORF">Anas_03418</name>
</gene>
<evidence type="ECO:0000256" key="5">
    <source>
        <dbReference type="ARBA" id="ARBA00012699"/>
    </source>
</evidence>
<dbReference type="SUPFAM" id="SSF53448">
    <property type="entry name" value="Nucleotide-diphospho-sugar transferases"/>
    <property type="match status" value="1"/>
</dbReference>
<dbReference type="CDD" id="cd02520">
    <property type="entry name" value="Glucosylceramide_synthase"/>
    <property type="match status" value="1"/>
</dbReference>
<dbReference type="GO" id="GO:0006679">
    <property type="term" value="P:glucosylceramide biosynthetic process"/>
    <property type="evidence" value="ECO:0007669"/>
    <property type="project" value="TreeGrafter"/>
</dbReference>
<keyword evidence="10 16" id="KW-1133">Transmembrane helix</keyword>
<evidence type="ECO:0000256" key="3">
    <source>
        <dbReference type="ARBA" id="ARBA00004991"/>
    </source>
</evidence>
<organism evidence="17 18">
    <name type="scientific">Armadillidium nasatum</name>
    <dbReference type="NCBI Taxonomy" id="96803"/>
    <lineage>
        <taxon>Eukaryota</taxon>
        <taxon>Metazoa</taxon>
        <taxon>Ecdysozoa</taxon>
        <taxon>Arthropoda</taxon>
        <taxon>Crustacea</taxon>
        <taxon>Multicrustacea</taxon>
        <taxon>Malacostraca</taxon>
        <taxon>Eumalacostraca</taxon>
        <taxon>Peracarida</taxon>
        <taxon>Isopoda</taxon>
        <taxon>Oniscidea</taxon>
        <taxon>Crinocheta</taxon>
        <taxon>Armadillidiidae</taxon>
        <taxon>Armadillidium</taxon>
    </lineage>
</organism>
<comment type="subcellular location">
    <subcellularLocation>
        <location evidence="1">Golgi apparatus membrane</location>
        <topology evidence="1">Multi-pass membrane protein</topology>
    </subcellularLocation>
</comment>
<keyword evidence="8 17" id="KW-0808">Transferase</keyword>
<dbReference type="GO" id="GO:0000139">
    <property type="term" value="C:Golgi membrane"/>
    <property type="evidence" value="ECO:0007669"/>
    <property type="project" value="UniProtKB-SubCell"/>
</dbReference>
<dbReference type="PANTHER" id="PTHR12726">
    <property type="entry name" value="CERAMIDE GLUCOSYLTRANSFERASE"/>
    <property type="match status" value="1"/>
</dbReference>
<keyword evidence="9 16" id="KW-0812">Transmembrane</keyword>
<dbReference type="InterPro" id="IPR029044">
    <property type="entry name" value="Nucleotide-diphossugar_trans"/>
</dbReference>
<feature type="transmembrane region" description="Helical" evidence="16">
    <location>
        <begin position="12"/>
        <end position="37"/>
    </location>
</feature>
<dbReference type="AlphaFoldDB" id="A0A5N5TG71"/>
<evidence type="ECO:0000256" key="6">
    <source>
        <dbReference type="ARBA" id="ARBA00022516"/>
    </source>
</evidence>
<keyword evidence="13 16" id="KW-0472">Membrane</keyword>
<dbReference type="GO" id="GO:0008120">
    <property type="term" value="F:ceramide glucosyltransferase activity"/>
    <property type="evidence" value="ECO:0007669"/>
    <property type="project" value="UniProtKB-EC"/>
</dbReference>
<dbReference type="Proteomes" id="UP000326759">
    <property type="component" value="Unassembled WGS sequence"/>
</dbReference>
<evidence type="ECO:0000256" key="1">
    <source>
        <dbReference type="ARBA" id="ARBA00004653"/>
    </source>
</evidence>
<keyword evidence="12" id="KW-0443">Lipid metabolism</keyword>
<evidence type="ECO:0000256" key="9">
    <source>
        <dbReference type="ARBA" id="ARBA00022692"/>
    </source>
</evidence>
<comment type="catalytic activity">
    <reaction evidence="15">
        <text>N-(9Z-octadecenoyl)-sphing-4-enine + UDP-alpha-D-xylose = beta-D-xylosyl-(1&lt;-&gt;1')-N-(9Z-octadecenoyl)-sphing-4-enine + UDP + H(+)</text>
        <dbReference type="Rhea" id="RHEA:70247"/>
        <dbReference type="ChEBI" id="CHEBI:15378"/>
        <dbReference type="ChEBI" id="CHEBI:57632"/>
        <dbReference type="ChEBI" id="CHEBI:58223"/>
        <dbReference type="ChEBI" id="CHEBI:77996"/>
        <dbReference type="ChEBI" id="CHEBI:189081"/>
    </reaction>
    <physiologicalReaction direction="left-to-right" evidence="15">
        <dbReference type="Rhea" id="RHEA:70248"/>
    </physiologicalReaction>
</comment>
<dbReference type="EC" id="2.4.1.80" evidence="5"/>
<dbReference type="FunFam" id="3.90.550.10:FF:000041">
    <property type="entry name" value="UDP-glucose ceramide glucosyltransferase"/>
    <property type="match status" value="1"/>
</dbReference>
<evidence type="ECO:0000256" key="8">
    <source>
        <dbReference type="ARBA" id="ARBA00022679"/>
    </source>
</evidence>
<feature type="non-terminal residue" evidence="17">
    <location>
        <position position="407"/>
    </location>
</feature>
<dbReference type="Gene3D" id="3.90.550.10">
    <property type="entry name" value="Spore Coat Polysaccharide Biosynthesis Protein SpsA, Chain A"/>
    <property type="match status" value="1"/>
</dbReference>
<evidence type="ECO:0000256" key="14">
    <source>
        <dbReference type="ARBA" id="ARBA00047869"/>
    </source>
</evidence>
<evidence type="ECO:0000256" key="11">
    <source>
        <dbReference type="ARBA" id="ARBA00023034"/>
    </source>
</evidence>
<dbReference type="PANTHER" id="PTHR12726:SF0">
    <property type="entry name" value="CERAMIDE GLUCOSYLTRANSFERASE"/>
    <property type="match status" value="1"/>
</dbReference>
<evidence type="ECO:0000256" key="2">
    <source>
        <dbReference type="ARBA" id="ARBA00004760"/>
    </source>
</evidence>